<dbReference type="GO" id="GO:0007015">
    <property type="term" value="P:actin filament organization"/>
    <property type="evidence" value="ECO:0007669"/>
    <property type="project" value="TreeGrafter"/>
</dbReference>
<evidence type="ECO:0000313" key="3">
    <source>
        <dbReference type="Proteomes" id="UP001295444"/>
    </source>
</evidence>
<keyword evidence="3" id="KW-1185">Reference proteome</keyword>
<proteinExistence type="predicted"/>
<dbReference type="AlphaFoldDB" id="A0AAD1TG32"/>
<dbReference type="PANTHER" id="PTHR12771">
    <property type="entry name" value="ENGULFMENT AND CELL MOTILITY"/>
    <property type="match status" value="1"/>
</dbReference>
<dbReference type="EMBL" id="OW240923">
    <property type="protein sequence ID" value="CAH2323849.1"/>
    <property type="molecule type" value="Genomic_DNA"/>
</dbReference>
<dbReference type="Pfam" id="PF11841">
    <property type="entry name" value="ELMO_ARM"/>
    <property type="match status" value="1"/>
</dbReference>
<reference evidence="2" key="1">
    <citation type="submission" date="2022-03" db="EMBL/GenBank/DDBJ databases">
        <authorList>
            <person name="Alioto T."/>
            <person name="Alioto T."/>
            <person name="Gomez Garrido J."/>
        </authorList>
    </citation>
    <scope>NUCLEOTIDE SEQUENCE</scope>
</reference>
<feature type="domain" description="ELMO" evidence="1">
    <location>
        <begin position="414"/>
        <end position="535"/>
    </location>
</feature>
<evidence type="ECO:0000313" key="2">
    <source>
        <dbReference type="EMBL" id="CAH2323849.1"/>
    </source>
</evidence>
<dbReference type="InterPro" id="IPR050868">
    <property type="entry name" value="ELMO_domain-containing"/>
</dbReference>
<dbReference type="PROSITE" id="PS51335">
    <property type="entry name" value="ELMO"/>
    <property type="match status" value="1"/>
</dbReference>
<dbReference type="Proteomes" id="UP001295444">
    <property type="component" value="Chromosome 12"/>
</dbReference>
<accession>A0AAD1TG32</accession>
<gene>
    <name evidence="2" type="ORF">PECUL_23A046345</name>
</gene>
<sequence length="535" mass="60212">MEPSKNIVKIAIQMMGAYPQLIELNQVLSFYCNTQQPHSLSIAKHSNRILGLLRHTATAFSVYCDTQQPHSLSIATHSNRILGLLRHTATAFSVYCDTQQPHSLSIATHSNRILCLLRHTATAFSSKPLSAVLKDVCDTWNIGNPEQYTLQYVDGHQEYITELNRMDIKNGSILRLTTSPPLEALASCRAAGKRARGSQTLSHTMISIRGDLVVSGGCVSWEGGTVPQALTYAVHLTQRDHLEVISDTVEVAVVHRGVFLVEDSHVSYDQINQHFIQKIVAFVNMNQMVAQTTQLSLAVLENMVQSSSNLGDMVRHGVTLDRLLGLLQVSNQEMQIKAMALIVALLQRVGEKERQEMLDYLWKKNMRQFIHKHIIHGWAALGDEMSHYLYVLQCLSLGLLETRMKSAMDPNDPIQRQHLQSLRLAAFPSEGEDGAHLTSDRRRSLCAKEFRKLGFNNNGSPWQDLCLTPPGLLALDNMVYFSTRWPSAYSRFVLENISREDQHACPFARSSIYLSLILCDILRVGEPGTFVYWQY</sequence>
<protein>
    <submittedName>
        <fullName evidence="2">Engulfment and cell motility 3 isoform X1</fullName>
    </submittedName>
</protein>
<dbReference type="InterPro" id="IPR024574">
    <property type="entry name" value="ELMO_ARM"/>
</dbReference>
<dbReference type="GO" id="GO:0048870">
    <property type="term" value="P:cell motility"/>
    <property type="evidence" value="ECO:0007669"/>
    <property type="project" value="TreeGrafter"/>
</dbReference>
<dbReference type="InterPro" id="IPR006816">
    <property type="entry name" value="ELMO_dom"/>
</dbReference>
<dbReference type="Pfam" id="PF04727">
    <property type="entry name" value="ELMO_CED12"/>
    <property type="match status" value="1"/>
</dbReference>
<name>A0AAD1TG32_PELCU</name>
<evidence type="ECO:0000259" key="1">
    <source>
        <dbReference type="PROSITE" id="PS51335"/>
    </source>
</evidence>
<organism evidence="2 3">
    <name type="scientific">Pelobates cultripes</name>
    <name type="common">Western spadefoot toad</name>
    <dbReference type="NCBI Taxonomy" id="61616"/>
    <lineage>
        <taxon>Eukaryota</taxon>
        <taxon>Metazoa</taxon>
        <taxon>Chordata</taxon>
        <taxon>Craniata</taxon>
        <taxon>Vertebrata</taxon>
        <taxon>Euteleostomi</taxon>
        <taxon>Amphibia</taxon>
        <taxon>Batrachia</taxon>
        <taxon>Anura</taxon>
        <taxon>Pelobatoidea</taxon>
        <taxon>Pelobatidae</taxon>
        <taxon>Pelobates</taxon>
    </lineage>
</organism>
<dbReference type="PANTHER" id="PTHR12771:SF16">
    <property type="entry name" value="ENGULFMENT AND CELL MOTILITY PROTEIN 3"/>
    <property type="match status" value="1"/>
</dbReference>